<dbReference type="SUPFAM" id="SSF54695">
    <property type="entry name" value="POZ domain"/>
    <property type="match status" value="1"/>
</dbReference>
<protein>
    <submittedName>
        <fullName evidence="2">Uu.00g030390.m01.CDS01</fullName>
    </submittedName>
</protein>
<dbReference type="InterPro" id="IPR000210">
    <property type="entry name" value="BTB/POZ_dom"/>
</dbReference>
<dbReference type="InterPro" id="IPR011333">
    <property type="entry name" value="SKP1/BTB/POZ_sf"/>
</dbReference>
<proteinExistence type="predicted"/>
<evidence type="ECO:0000313" key="2">
    <source>
        <dbReference type="EMBL" id="CAJ2500186.1"/>
    </source>
</evidence>
<keyword evidence="3" id="KW-1185">Reference proteome</keyword>
<dbReference type="PROSITE" id="PS50097">
    <property type="entry name" value="BTB"/>
    <property type="match status" value="1"/>
</dbReference>
<name>A0AAI8V9B1_9PEZI</name>
<comment type="caution">
    <text evidence="2">The sequence shown here is derived from an EMBL/GenBank/DDBJ whole genome shotgun (WGS) entry which is preliminary data.</text>
</comment>
<sequence length="272" mass="30143">MADYSKIFSSKTFKFDVGPQKKEFVLHEAALSTLSKPLDRLLNGSMKEAKEGCVVWDDLDESTFLRFIKWAYSGDYGTPSPDILLDASQIATQHRASGATTNTTDNNCVSLGSLALTEATTTDTSGPCKRESGKAFLENKQYSPPTPTSTPRTNAEACEDYSGIFLAHARLYVLADKYDIRTLRQLALHKLWATLKDFTLYPGRVSDIAALIMYAFQAFSASAVDDVMCGMLADYAACIFEELVECKEWKDMIVELPVFVGCMLTKLAKRLD</sequence>
<feature type="domain" description="BTB" evidence="1">
    <location>
        <begin position="11"/>
        <end position="80"/>
    </location>
</feature>
<dbReference type="PANTHER" id="PTHR47843">
    <property type="entry name" value="BTB DOMAIN-CONTAINING PROTEIN-RELATED"/>
    <property type="match status" value="1"/>
</dbReference>
<dbReference type="AlphaFoldDB" id="A0AAI8V9B1"/>
<accession>A0AAI8V9B1</accession>
<dbReference type="EMBL" id="CAUWAG010000003">
    <property type="protein sequence ID" value="CAJ2500186.1"/>
    <property type="molecule type" value="Genomic_DNA"/>
</dbReference>
<gene>
    <name evidence="2" type="ORF">KHLLAP_LOCUS654</name>
</gene>
<evidence type="ECO:0000259" key="1">
    <source>
        <dbReference type="PROSITE" id="PS50097"/>
    </source>
</evidence>
<reference evidence="2" key="1">
    <citation type="submission" date="2023-10" db="EMBL/GenBank/DDBJ databases">
        <authorList>
            <person name="Hackl T."/>
        </authorList>
    </citation>
    <scope>NUCLEOTIDE SEQUENCE</scope>
</reference>
<evidence type="ECO:0000313" key="3">
    <source>
        <dbReference type="Proteomes" id="UP001295740"/>
    </source>
</evidence>
<organism evidence="2 3">
    <name type="scientific">Anthostomella pinea</name>
    <dbReference type="NCBI Taxonomy" id="933095"/>
    <lineage>
        <taxon>Eukaryota</taxon>
        <taxon>Fungi</taxon>
        <taxon>Dikarya</taxon>
        <taxon>Ascomycota</taxon>
        <taxon>Pezizomycotina</taxon>
        <taxon>Sordariomycetes</taxon>
        <taxon>Xylariomycetidae</taxon>
        <taxon>Xylariales</taxon>
        <taxon>Xylariaceae</taxon>
        <taxon>Anthostomella</taxon>
    </lineage>
</organism>
<dbReference type="Gene3D" id="3.30.710.10">
    <property type="entry name" value="Potassium Channel Kv1.1, Chain A"/>
    <property type="match status" value="1"/>
</dbReference>
<dbReference type="Proteomes" id="UP001295740">
    <property type="component" value="Unassembled WGS sequence"/>
</dbReference>